<accession>A0A814VGI0</accession>
<keyword evidence="3" id="KW-1185">Reference proteome</keyword>
<sequence>MQLATKVTVNFSSPAFLVLDNNDYLVTYNDTLVYMTHWIGGTSVYQISFNKSWTVEPLPATNTSTSGLIPAQVTWDSCGRMWVVVYGYGVRVYDAMGSTLLASWAVSTTLTAILLLDNYDLYLADYDNDKILYYKPSFQCTS</sequence>
<gene>
    <name evidence="1" type="ORF">GPM918_LOCUS22988</name>
    <name evidence="2" type="ORF">SRO942_LOCUS22985</name>
</gene>
<dbReference type="AlphaFoldDB" id="A0A814VGI0"/>
<evidence type="ECO:0000313" key="3">
    <source>
        <dbReference type="Proteomes" id="UP000663829"/>
    </source>
</evidence>
<name>A0A814VGI0_9BILA</name>
<organism evidence="1 3">
    <name type="scientific">Didymodactylos carnosus</name>
    <dbReference type="NCBI Taxonomy" id="1234261"/>
    <lineage>
        <taxon>Eukaryota</taxon>
        <taxon>Metazoa</taxon>
        <taxon>Spiralia</taxon>
        <taxon>Gnathifera</taxon>
        <taxon>Rotifera</taxon>
        <taxon>Eurotatoria</taxon>
        <taxon>Bdelloidea</taxon>
        <taxon>Philodinida</taxon>
        <taxon>Philodinidae</taxon>
        <taxon>Didymodactylos</taxon>
    </lineage>
</organism>
<dbReference type="Proteomes" id="UP000663829">
    <property type="component" value="Unassembled WGS sequence"/>
</dbReference>
<protein>
    <submittedName>
        <fullName evidence="1">Uncharacterized protein</fullName>
    </submittedName>
</protein>
<evidence type="ECO:0000313" key="2">
    <source>
        <dbReference type="EMBL" id="CAF3950956.1"/>
    </source>
</evidence>
<dbReference type="Proteomes" id="UP000681722">
    <property type="component" value="Unassembled WGS sequence"/>
</dbReference>
<dbReference type="EMBL" id="CAJOBC010008050">
    <property type="protein sequence ID" value="CAF3950956.1"/>
    <property type="molecule type" value="Genomic_DNA"/>
</dbReference>
<evidence type="ECO:0000313" key="1">
    <source>
        <dbReference type="EMBL" id="CAF1186748.1"/>
    </source>
</evidence>
<dbReference type="SUPFAM" id="SSF101898">
    <property type="entry name" value="NHL repeat"/>
    <property type="match status" value="1"/>
</dbReference>
<comment type="caution">
    <text evidence="1">The sequence shown here is derived from an EMBL/GenBank/DDBJ whole genome shotgun (WGS) entry which is preliminary data.</text>
</comment>
<proteinExistence type="predicted"/>
<reference evidence="1" key="1">
    <citation type="submission" date="2021-02" db="EMBL/GenBank/DDBJ databases">
        <authorList>
            <person name="Nowell W R."/>
        </authorList>
    </citation>
    <scope>NUCLEOTIDE SEQUENCE</scope>
</reference>
<dbReference type="EMBL" id="CAJNOQ010008050">
    <property type="protein sequence ID" value="CAF1186748.1"/>
    <property type="molecule type" value="Genomic_DNA"/>
</dbReference>